<keyword evidence="2" id="KW-1185">Reference proteome</keyword>
<protein>
    <recommendedName>
        <fullName evidence="3">DUF3168 domain-containing protein</fullName>
    </recommendedName>
</protein>
<dbReference type="Proteomes" id="UP000805614">
    <property type="component" value="Unassembled WGS sequence"/>
</dbReference>
<name>A0ABR7LHJ1_9ACTN</name>
<dbReference type="EMBL" id="JABVEC010000001">
    <property type="protein sequence ID" value="MBC6464258.1"/>
    <property type="molecule type" value="Genomic_DNA"/>
</dbReference>
<organism evidence="1 2">
    <name type="scientific">Actinomadura alba</name>
    <dbReference type="NCBI Taxonomy" id="406431"/>
    <lineage>
        <taxon>Bacteria</taxon>
        <taxon>Bacillati</taxon>
        <taxon>Actinomycetota</taxon>
        <taxon>Actinomycetes</taxon>
        <taxon>Streptosporangiales</taxon>
        <taxon>Thermomonosporaceae</taxon>
        <taxon>Actinomadura</taxon>
    </lineage>
</organism>
<comment type="caution">
    <text evidence="1">The sequence shown here is derived from an EMBL/GenBank/DDBJ whole genome shotgun (WGS) entry which is preliminary data.</text>
</comment>
<evidence type="ECO:0000313" key="2">
    <source>
        <dbReference type="Proteomes" id="UP000805614"/>
    </source>
</evidence>
<proteinExistence type="predicted"/>
<evidence type="ECO:0000313" key="1">
    <source>
        <dbReference type="EMBL" id="MBC6464258.1"/>
    </source>
</evidence>
<accession>A0ABR7LHJ1</accession>
<evidence type="ECO:0008006" key="3">
    <source>
        <dbReference type="Google" id="ProtNLM"/>
    </source>
</evidence>
<dbReference type="RefSeq" id="WP_187241193.1">
    <property type="nucleotide sequence ID" value="NZ_BAAAOK010000011.1"/>
</dbReference>
<gene>
    <name evidence="1" type="ORF">HKK74_01905</name>
</gene>
<reference evidence="1 2" key="1">
    <citation type="submission" date="2020-06" db="EMBL/GenBank/DDBJ databases">
        <title>Actinomadura xiongansis sp. nov., isolated from soil of Baiyangdian.</title>
        <authorList>
            <person name="Zhang X."/>
        </authorList>
    </citation>
    <scope>NUCLEOTIDE SEQUENCE [LARGE SCALE GENOMIC DNA]</scope>
    <source>
        <strain evidence="1 2">HBUM206468</strain>
    </source>
</reference>
<sequence>MASLQTIRDAIRTTLNGISDLHVYDTVPEASNLPAAVVMPDTANFNVAMGRGMDTWEFDIAVLVSWGESGVAQDRLDAYVTGAGARSIRQAIFSNRNLGLADTDAHISRMSDYGGQFDMAGIDNIGARLRLVVHTKGTE</sequence>